<name>A0AAN4JEN7_CITFR</name>
<reference evidence="3" key="1">
    <citation type="submission" date="2024-02" db="EMBL/GenBank/DDBJ databases">
        <authorList>
            <consortium name="Clinical and Environmental Microbiology Branch: Whole genome sequencing antimicrobial resistance pathogens in the healthcare setting"/>
        </authorList>
    </citation>
    <scope>NUCLEOTIDE SEQUENCE</scope>
    <source>
        <strain evidence="3">Whole organism</strain>
    </source>
</reference>
<dbReference type="PANTHER" id="PTHR46401:SF2">
    <property type="entry name" value="GLYCOSYLTRANSFERASE WBBK-RELATED"/>
    <property type="match status" value="1"/>
</dbReference>
<comment type="caution">
    <text evidence="3">The sequence shown here is derived from an EMBL/GenBank/DDBJ whole genome shotgun (WGS) entry which is preliminary data.</text>
</comment>
<dbReference type="PANTHER" id="PTHR46401">
    <property type="entry name" value="GLYCOSYLTRANSFERASE WBBK-RELATED"/>
    <property type="match status" value="1"/>
</dbReference>
<dbReference type="SUPFAM" id="SSF53756">
    <property type="entry name" value="UDP-Glycosyltransferase/glycogen phosphorylase"/>
    <property type="match status" value="1"/>
</dbReference>
<feature type="domain" description="Glycosyl transferase family 1" evidence="2">
    <location>
        <begin position="169"/>
        <end position="319"/>
    </location>
</feature>
<dbReference type="InterPro" id="IPR001296">
    <property type="entry name" value="Glyco_trans_1"/>
</dbReference>
<proteinExistence type="predicted"/>
<dbReference type="Pfam" id="PF00534">
    <property type="entry name" value="Glycos_transf_1"/>
    <property type="match status" value="1"/>
</dbReference>
<dbReference type="GO" id="GO:0016757">
    <property type="term" value="F:glycosyltransferase activity"/>
    <property type="evidence" value="ECO:0007669"/>
    <property type="project" value="InterPro"/>
</dbReference>
<evidence type="ECO:0000256" key="1">
    <source>
        <dbReference type="ARBA" id="ARBA00022679"/>
    </source>
</evidence>
<dbReference type="RefSeq" id="WP_157787174.1">
    <property type="nucleotide sequence ID" value="NZ_CP040698.1"/>
</dbReference>
<gene>
    <name evidence="3" type="ORF">P7U51_001712</name>
</gene>
<dbReference type="AlphaFoldDB" id="A0AAN4JEN7"/>
<dbReference type="EMBL" id="ABLGCN030000003">
    <property type="protein sequence ID" value="EMM7457227.1"/>
    <property type="molecule type" value="Genomic_DNA"/>
</dbReference>
<dbReference type="CDD" id="cd03801">
    <property type="entry name" value="GT4_PimA-like"/>
    <property type="match status" value="1"/>
</dbReference>
<keyword evidence="1" id="KW-0808">Transferase</keyword>
<dbReference type="Gene3D" id="3.40.50.2000">
    <property type="entry name" value="Glycogen Phosphorylase B"/>
    <property type="match status" value="2"/>
</dbReference>
<organism evidence="3 4">
    <name type="scientific">Citrobacter freundii</name>
    <dbReference type="NCBI Taxonomy" id="546"/>
    <lineage>
        <taxon>Bacteria</taxon>
        <taxon>Pseudomonadati</taxon>
        <taxon>Pseudomonadota</taxon>
        <taxon>Gammaproteobacteria</taxon>
        <taxon>Enterobacterales</taxon>
        <taxon>Enterobacteriaceae</taxon>
        <taxon>Citrobacter</taxon>
        <taxon>Citrobacter freundii complex</taxon>
    </lineage>
</organism>
<protein>
    <submittedName>
        <fullName evidence="3">Glycosyltransferase</fullName>
    </submittedName>
</protein>
<sequence>MISTVSSEKHLITSDGEGVLSDIDGVEYHQFRYIPNSNKFVKLYQFVVANIIIFHMLYRLLKANKGQEQHVIVNTMLPFGAMFAARIMKVRTTVYIHETSIKPILLKKFLRFCINKCASETIFVSNYLFETEKLENITNQYVIYNPLSNSLITPIDELDIDAKYHGRNVLFLSSLVPYKGLDDFLAIAKMAIVKSQDINFHMVLNCSVTQFNSFLKEREIPRNVTMYNRPKNLRGLYQMSSFVLNLSTPEWIETFGLTLVEGMANGAIPIGPVTGGPAEIIKSAFGYTISHDRHDEILNKIITLLNDRENFYAFSRNARDASERYFFEQYRENLQCILK</sequence>
<evidence type="ECO:0000313" key="3">
    <source>
        <dbReference type="EMBL" id="EMM7457227.1"/>
    </source>
</evidence>
<accession>A0AAN4JEN7</accession>
<dbReference type="Proteomes" id="UP001169574">
    <property type="component" value="Unassembled WGS sequence"/>
</dbReference>
<evidence type="ECO:0000313" key="4">
    <source>
        <dbReference type="Proteomes" id="UP001169574"/>
    </source>
</evidence>
<dbReference type="GO" id="GO:0009103">
    <property type="term" value="P:lipopolysaccharide biosynthetic process"/>
    <property type="evidence" value="ECO:0007669"/>
    <property type="project" value="TreeGrafter"/>
</dbReference>
<evidence type="ECO:0000259" key="2">
    <source>
        <dbReference type="Pfam" id="PF00534"/>
    </source>
</evidence>